<proteinExistence type="predicted"/>
<keyword evidence="1" id="KW-0812">Transmembrane</keyword>
<comment type="caution">
    <text evidence="2">The sequence shown here is derived from an EMBL/GenBank/DDBJ whole genome shotgun (WGS) entry which is preliminary data.</text>
</comment>
<organism evidence="2 3">
    <name type="scientific">Sphingomonas taxi</name>
    <dbReference type="NCBI Taxonomy" id="1549858"/>
    <lineage>
        <taxon>Bacteria</taxon>
        <taxon>Pseudomonadati</taxon>
        <taxon>Pseudomonadota</taxon>
        <taxon>Alphaproteobacteria</taxon>
        <taxon>Sphingomonadales</taxon>
        <taxon>Sphingomonadaceae</taxon>
        <taxon>Sphingomonas</taxon>
    </lineage>
</organism>
<keyword evidence="2" id="KW-0547">Nucleotide-binding</keyword>
<reference evidence="2 3" key="1">
    <citation type="submission" date="2017-08" db="EMBL/GenBank/DDBJ databases">
        <title>Infants hospitalized years apart are colonized by the same room-sourced microbial strains.</title>
        <authorList>
            <person name="Brooks B."/>
            <person name="Olm M.R."/>
            <person name="Firek B.A."/>
            <person name="Baker R."/>
            <person name="Thomas B.C."/>
            <person name="Morowitz M.J."/>
            <person name="Banfield J.F."/>
        </authorList>
    </citation>
    <scope>NUCLEOTIDE SEQUENCE [LARGE SCALE GENOMIC DNA]</scope>
    <source>
        <strain evidence="2">S2_018_000_R3_119</strain>
    </source>
</reference>
<protein>
    <submittedName>
        <fullName evidence="2">Multidrug ABC transporter ATP-binding protein</fullName>
    </submittedName>
</protein>
<evidence type="ECO:0000256" key="1">
    <source>
        <dbReference type="SAM" id="Phobius"/>
    </source>
</evidence>
<dbReference type="AlphaFoldDB" id="A0A2W5ACX1"/>
<accession>A0A2W5ACX1</accession>
<sequence>YVTVTTGLGLLISSFMNSQIAAIFGTALITLIPAVQYSGMIDPVSSLQGAGAIIGQIYPTTHFVTISRGAFSKSLGFDELWSAFLPLLIAVPVVLGAAAALLRKQAS</sequence>
<feature type="non-terminal residue" evidence="2">
    <location>
        <position position="1"/>
    </location>
</feature>
<dbReference type="GO" id="GO:0005524">
    <property type="term" value="F:ATP binding"/>
    <property type="evidence" value="ECO:0007669"/>
    <property type="project" value="UniProtKB-KW"/>
</dbReference>
<evidence type="ECO:0000313" key="3">
    <source>
        <dbReference type="Proteomes" id="UP000249555"/>
    </source>
</evidence>
<dbReference type="EMBL" id="QFMX01000205">
    <property type="protein sequence ID" value="PZO68775.1"/>
    <property type="molecule type" value="Genomic_DNA"/>
</dbReference>
<keyword evidence="1" id="KW-1133">Transmembrane helix</keyword>
<gene>
    <name evidence="2" type="ORF">DI640_15690</name>
</gene>
<keyword evidence="2" id="KW-0067">ATP-binding</keyword>
<name>A0A2W5ACX1_9SPHN</name>
<feature type="transmembrane region" description="Helical" evidence="1">
    <location>
        <begin position="80"/>
        <end position="102"/>
    </location>
</feature>
<evidence type="ECO:0000313" key="2">
    <source>
        <dbReference type="EMBL" id="PZO68775.1"/>
    </source>
</evidence>
<keyword evidence="1" id="KW-0472">Membrane</keyword>
<dbReference type="Proteomes" id="UP000249555">
    <property type="component" value="Unassembled WGS sequence"/>
</dbReference>